<dbReference type="EMBL" id="MZ130485">
    <property type="protein sequence ID" value="QWM90019.1"/>
    <property type="molecule type" value="Genomic_DNA"/>
</dbReference>
<dbReference type="RefSeq" id="YP_010359591.1">
    <property type="nucleotide sequence ID" value="NC_062775.1"/>
</dbReference>
<organism evidence="1 2">
    <name type="scientific">uncultured phage cr18_1</name>
    <dbReference type="NCBI Taxonomy" id="2986407"/>
    <lineage>
        <taxon>Viruses</taxon>
        <taxon>Duplodnaviria</taxon>
        <taxon>Heunggongvirae</taxon>
        <taxon>Uroviricota</taxon>
        <taxon>Caudoviricetes</taxon>
        <taxon>Crassvirales</taxon>
        <taxon>Steigviridae</taxon>
        <taxon>Asinivirinae</taxon>
        <taxon>Lebriduvirus</taxon>
        <taxon>Lebriduvirus gastrointestinalis</taxon>
    </lineage>
</organism>
<dbReference type="GeneID" id="75692002"/>
<dbReference type="Gene3D" id="2.60.120.200">
    <property type="match status" value="1"/>
</dbReference>
<name>A0AAE7RV68_9CAUD</name>
<keyword evidence="2" id="KW-1185">Reference proteome</keyword>
<dbReference type="Proteomes" id="UP000827799">
    <property type="component" value="Segment"/>
</dbReference>
<evidence type="ECO:0000313" key="1">
    <source>
        <dbReference type="EMBL" id="QWM90019.1"/>
    </source>
</evidence>
<evidence type="ECO:0000313" key="2">
    <source>
        <dbReference type="Proteomes" id="UP000827799"/>
    </source>
</evidence>
<evidence type="ECO:0008006" key="3">
    <source>
        <dbReference type="Google" id="ProtNLM"/>
    </source>
</evidence>
<protein>
    <recommendedName>
        <fullName evidence="3">GH16 domain-containing protein</fullName>
    </recommendedName>
</protein>
<accession>A0AAE7RV68</accession>
<proteinExistence type="predicted"/>
<dbReference type="SUPFAM" id="SSF49899">
    <property type="entry name" value="Concanavalin A-like lectins/glucanases"/>
    <property type="match status" value="1"/>
</dbReference>
<reference evidence="1 2" key="1">
    <citation type="submission" date="2021-04" db="EMBL/GenBank/DDBJ databases">
        <authorList>
            <person name="Shkoporov A.N."/>
            <person name="Stockdale S.R."/>
            <person name="Guerin E."/>
            <person name="Ross R.P."/>
            <person name="Hill C."/>
        </authorList>
    </citation>
    <scope>NUCLEOTIDE SEQUENCE [LARGE SCALE GENOMIC DNA]</scope>
    <source>
        <strain evidence="2">cr18_1</strain>
    </source>
</reference>
<dbReference type="InterPro" id="IPR013320">
    <property type="entry name" value="ConA-like_dom_sf"/>
</dbReference>
<dbReference type="KEGG" id="vg:75692002"/>
<gene>
    <name evidence="1" type="primary">gp_22662</name>
</gene>
<sequence>MAVPAFNDYTYKISYKIGSSDEIILSEELVILVALTSEVIDGNVVQVQNPNYDYFMNTLSVSVAPVDGATLFIRRNKIMDGEIVVAEEKLVHQGAFSFPDYDTRQSLVITDTEVNGSTSHTILVQILNVVGEERIPCNYTLPKLEFAAQITDSQHVDIQYKQVGATDYITLGTNVIVPPTGKINNISLGQLPDDTEYLLRIYHYEMDEEKFFLFHTNLIPTLGINPIIGKVEWNGRIVLLDAPNVKARMYPSPDKLDWMFPMDYSTKSFDNILSSLWTSDDYLGKNENYHFEMRTSTDNPEETYIGCAINKDHYIGLPFDYVNDKLPDQGASMNIFYKDLFTVSNPATDRNAIIMKFYADPTHVGPLKLLGIDHNSEHDNTNYLGFNFNKAGDCREVNVFGKVMLTSSTGDPLITSGKWYTLLLVTSDKINYLSISDYSNYSQTAIPINAGAHVGNVDLKNKLYDADRLPVTIEITYDCTQYTPEIGLCIDYATYQYIEDNDTNNQIEKGNSIYKSPEYGTGKKITVTIPNESAYGIAVGYSLGFLKGGTTVAGKVTITDFKVNGVSIFSDLANYPFKVDEAASAYISGTKTDIIWAKTGDSLPTPIGGTVFEDVELNQNIELNARLFVGCPVQSGDMTNANYVVSRIGLHKSTITGTDSWDTPYQYIDPTVMKALGAGYKKMPKLKCTNDDGTITVIPTSEMTEMKDATVRFLLEGLPIGKTRIEVVSDEDVLSSVSREIKTVKLTPAQADYDINFESDFDEAVTEFKKRYYAKQKRWGGNMGGGTNGNLIYFNRGLKCLILEQHGDKYRGKIPAVAPAGANGYGLPVDLVENPLNYIPNTSQRTSRVGGLIQSVDYHPYGMFDCWFKVPKGMIGLAICLWYFHYQEIYNYDKTFKFWTETGVKGYTYADSVKSGYGATWVVINNEIDMELGSENTPYRTVMNPNSDTSIMWYVPGLSYRQAIGCTATGADYGTWMIDWEASKAAIDAVTETDPQNSASYLRSNQLKWVKIMDTIDEVNYGANVRSCRFNNWMNEAWNDGCGVYGTIANSQLGKGELSVNNRTPLGDIDPKAVQQAARYVEHYYDDGQYHKWSIDWKGDYTALYIDDEPIAICKAFVPFNPMTMLVGCWFPSGNAYDKNVLLGEWGTWSGVHADWEVGLMQVKRIKFKAYTEEEAPTTDMRYDCETYAEDGLREIL</sequence>